<proteinExistence type="predicted"/>
<organism evidence="3 4">
    <name type="scientific">Penicillium atrosanguineum</name>
    <dbReference type="NCBI Taxonomy" id="1132637"/>
    <lineage>
        <taxon>Eukaryota</taxon>
        <taxon>Fungi</taxon>
        <taxon>Dikarya</taxon>
        <taxon>Ascomycota</taxon>
        <taxon>Pezizomycotina</taxon>
        <taxon>Eurotiomycetes</taxon>
        <taxon>Eurotiomycetidae</taxon>
        <taxon>Eurotiales</taxon>
        <taxon>Aspergillaceae</taxon>
        <taxon>Penicillium</taxon>
    </lineage>
</organism>
<feature type="compositionally biased region" description="Polar residues" evidence="1">
    <location>
        <begin position="1069"/>
        <end position="1078"/>
    </location>
</feature>
<protein>
    <recommendedName>
        <fullName evidence="2">CHAT domain-containing protein</fullName>
    </recommendedName>
</protein>
<comment type="caution">
    <text evidence="3">The sequence shown here is derived from an EMBL/GenBank/DDBJ whole genome shotgun (WGS) entry which is preliminary data.</text>
</comment>
<dbReference type="OrthoDB" id="5040840at2759"/>
<feature type="region of interest" description="Disordered" evidence="1">
    <location>
        <begin position="1061"/>
        <end position="1080"/>
    </location>
</feature>
<evidence type="ECO:0000256" key="1">
    <source>
        <dbReference type="SAM" id="MobiDB-lite"/>
    </source>
</evidence>
<accession>A0A9W9U7G9</accession>
<dbReference type="Proteomes" id="UP001147746">
    <property type="component" value="Unassembled WGS sequence"/>
</dbReference>
<evidence type="ECO:0000313" key="4">
    <source>
        <dbReference type="Proteomes" id="UP001147746"/>
    </source>
</evidence>
<sequence>MDFDHFISLCGRSLFAEEYRGNLDAAWDYLQQNRPDADPVVPNVQAEYLRCTSIYSILIGRFSDAYKSLEALHGLLDHLPQEWGLRYTNYKVLADYTRRYPPATHFYHENGNPLEIVMLSDVIGAIEISSRFMRDVQKYLHLGLPRDQGFCQVLSAVQCFPKYSRDLSSHFHPLSCRSSYGTPKADPVLMIKQYGRSLQKFRDIADANMVTGMATYLNLLILKLHLSCQNSSTAALEDHFKRCSRLNDHAGMGNCKMIEGDNYVSPAFTSPLSLNLIITNVSSCIGEDKIWDPIEFGLNFDYSLAAQVCYEDALNLFRTAGCKRGQAAVLLRQACCLHNEARHQRASKSQFFDFDVLGNVETKLREALRLFGKDEANVQIVKAHQLMLQISMKNPRNAKTIARELGEWGVQSKNEILTHFIGLLLSRFARQEWDTFSSMDAALLAWEYAYEILKPVGDEIPLIQSVVCRAWVQHDMFNNAACRMFTEEAISMVDQISSYYDTRIRSSPHEKDREILLISKFNLFWSLGRTIGSIWLRMEELQAFETWQTKLAYWIENDESFQSWRERMQNKESIKNKYLTFTQEKLRSLWHKAMADDAARVVYGSANMKCQKLLEDGDVVKAEEVLRSFVKSSQSLEGSYSRELYRILACERIGDLAKAREILDSIDDNILFHENLDEFKAGNNLSIFPEIAENALTFLTYGGDLERARRILDLIIQISPAFFEENSSAIDLACRIGSYGAIMKDVKPKICFNKLLEARKIIETVRVQTQDLDAKIGTAKSSWVGEVYLDLARICLSNFLCRTHYEWTTKAEHGHFENISWVEHALLFVEMSRARAVLESLQKQSKKSGPLSEAVHKRRLLRSLLSLKSLTPEQENEVSQLQGEIEVLEEDGNLTSATAFIERVNSSVEPRLLYESIDENAVVIEATFGSRGCVSFAVTKDGILHSSTSNFRSVDMRRTVMKAMQIMREMTGYINDEEAKRKEELQDLSRDISSVLLAPFADIIRSKSHVIFSVSDPLTAFPFSILFFDDKPLIMHAAVSQIPSLTVLHYLSQRKPASEAPTVSVLAKSPTQEPSTGTRGAKEVNLHMAGIEAVNIARLFATWPIEASHLSRKDFRQYVEGGSPIMHIGTHGDIDHRNPLLSSISIGDGQEFRVADMSAIRSRVNLLVFAACLSGFGKATTGSDVLGFSHVVLSTGCQAYIGSLWKVSDFGSMVIMTLFYRHLKRNPHLAVADVMRLAQLDLLKLDSDTAETLLDGMLENWGVATKGNPSPTEFVPDAEFLLFTLKMILSQLDWTSPFYWAPFTLVGYGGFRFMHLL</sequence>
<keyword evidence="4" id="KW-1185">Reference proteome</keyword>
<dbReference type="InterPro" id="IPR024983">
    <property type="entry name" value="CHAT_dom"/>
</dbReference>
<evidence type="ECO:0000313" key="3">
    <source>
        <dbReference type="EMBL" id="KAJ5323791.1"/>
    </source>
</evidence>
<dbReference type="EMBL" id="JAPZBO010000002">
    <property type="protein sequence ID" value="KAJ5323791.1"/>
    <property type="molecule type" value="Genomic_DNA"/>
</dbReference>
<reference evidence="3" key="1">
    <citation type="submission" date="2022-12" db="EMBL/GenBank/DDBJ databases">
        <authorList>
            <person name="Petersen C."/>
        </authorList>
    </citation>
    <scope>NUCLEOTIDE SEQUENCE</scope>
    <source>
        <strain evidence="3">IBT 21472</strain>
    </source>
</reference>
<dbReference type="Pfam" id="PF12770">
    <property type="entry name" value="CHAT"/>
    <property type="match status" value="1"/>
</dbReference>
<feature type="domain" description="CHAT" evidence="2">
    <location>
        <begin position="987"/>
        <end position="1307"/>
    </location>
</feature>
<reference evidence="3" key="2">
    <citation type="journal article" date="2023" name="IMA Fungus">
        <title>Comparative genomic study of the Penicillium genus elucidates a diverse pangenome and 15 lateral gene transfer events.</title>
        <authorList>
            <person name="Petersen C."/>
            <person name="Sorensen T."/>
            <person name="Nielsen M.R."/>
            <person name="Sondergaard T.E."/>
            <person name="Sorensen J.L."/>
            <person name="Fitzpatrick D.A."/>
            <person name="Frisvad J.C."/>
            <person name="Nielsen K.L."/>
        </authorList>
    </citation>
    <scope>NUCLEOTIDE SEQUENCE</scope>
    <source>
        <strain evidence="3">IBT 21472</strain>
    </source>
</reference>
<gene>
    <name evidence="3" type="ORF">N7476_002391</name>
</gene>
<evidence type="ECO:0000259" key="2">
    <source>
        <dbReference type="Pfam" id="PF12770"/>
    </source>
</evidence>
<name>A0A9W9U7G9_9EURO</name>